<dbReference type="Proteomes" id="UP000217343">
    <property type="component" value="Chromosome"/>
</dbReference>
<evidence type="ECO:0000313" key="2">
    <source>
        <dbReference type="Proteomes" id="UP000217343"/>
    </source>
</evidence>
<sequence>MERAGDDCQAELVSLKVEVLSADGARVRGATVTGTNVSSNVSITGVTDDQGISTAINESLAPSAVRVVATAGAKVSPPQQVEWLCDSCNCQPEPATLQLQLNP</sequence>
<protein>
    <submittedName>
        <fullName evidence="1">Uncharacterized protein</fullName>
    </submittedName>
</protein>
<dbReference type="InterPro" id="IPR008964">
    <property type="entry name" value="Invasin/intimin_cell_adhesion"/>
</dbReference>
<name>A0A250JU79_9BACT</name>
<organism evidence="1 2">
    <name type="scientific">Corallococcus macrosporus DSM 14697</name>
    <dbReference type="NCBI Taxonomy" id="1189310"/>
    <lineage>
        <taxon>Bacteria</taxon>
        <taxon>Pseudomonadati</taxon>
        <taxon>Myxococcota</taxon>
        <taxon>Myxococcia</taxon>
        <taxon>Myxococcales</taxon>
        <taxon>Cystobacterineae</taxon>
        <taxon>Myxococcaceae</taxon>
        <taxon>Corallococcus</taxon>
    </lineage>
</organism>
<reference evidence="1 2" key="1">
    <citation type="submission" date="2017-06" db="EMBL/GenBank/DDBJ databases">
        <title>Sequencing and comparative analysis of myxobacterial genomes.</title>
        <authorList>
            <person name="Rupp O."/>
            <person name="Goesmann A."/>
            <person name="Sogaard-Andersen L."/>
        </authorList>
    </citation>
    <scope>NUCLEOTIDE SEQUENCE [LARGE SCALE GENOMIC DNA]</scope>
    <source>
        <strain evidence="1 2">DSM 14697</strain>
    </source>
</reference>
<keyword evidence="2" id="KW-1185">Reference proteome</keyword>
<proteinExistence type="predicted"/>
<dbReference type="KEGG" id="mmas:MYMAC_002536"/>
<gene>
    <name evidence="1" type="ORF">MYMAC_002536</name>
</gene>
<dbReference type="RefSeq" id="WP_013939150.1">
    <property type="nucleotide sequence ID" value="NZ_CP022203.1"/>
</dbReference>
<dbReference type="EMBL" id="CP022203">
    <property type="protein sequence ID" value="ATB46931.1"/>
    <property type="molecule type" value="Genomic_DNA"/>
</dbReference>
<evidence type="ECO:0000313" key="1">
    <source>
        <dbReference type="EMBL" id="ATB46931.1"/>
    </source>
</evidence>
<dbReference type="SUPFAM" id="SSF49373">
    <property type="entry name" value="Invasin/intimin cell-adhesion fragments"/>
    <property type="match status" value="1"/>
</dbReference>
<dbReference type="AlphaFoldDB" id="A0A250JU79"/>
<accession>A0A250JU79</accession>